<reference evidence="4" key="1">
    <citation type="submission" date="2023-10" db="EMBL/GenBank/DDBJ databases">
        <authorList>
            <person name="Chen Y."/>
            <person name="Shah S."/>
            <person name="Dougan E. K."/>
            <person name="Thang M."/>
            <person name="Chan C."/>
        </authorList>
    </citation>
    <scope>NUCLEOTIDE SEQUENCE [LARGE SCALE GENOMIC DNA]</scope>
</reference>
<keyword evidence="5" id="KW-1185">Reference proteome</keyword>
<organism evidence="4 5">
    <name type="scientific">Prorocentrum cordatum</name>
    <dbReference type="NCBI Taxonomy" id="2364126"/>
    <lineage>
        <taxon>Eukaryota</taxon>
        <taxon>Sar</taxon>
        <taxon>Alveolata</taxon>
        <taxon>Dinophyceae</taxon>
        <taxon>Prorocentrales</taxon>
        <taxon>Prorocentraceae</taxon>
        <taxon>Prorocentrum</taxon>
    </lineage>
</organism>
<feature type="non-terminal residue" evidence="4">
    <location>
        <position position="1"/>
    </location>
</feature>
<dbReference type="InterPro" id="IPR012340">
    <property type="entry name" value="NA-bd_OB-fold"/>
</dbReference>
<sequence length="295" mass="32254">GEVVSVIVGDDDQNPGKIKVVQLRSGASKDEAGELVEWKSEHGFGFLNMDDGRRVYIHASVFRDCGMRDLQVGQRLRVVTKPDERNPGKWAVHEIKGGIEGVGEEDALPPMLAGTVTEWDKRGYGFAVTDVKDGDRRVYIHHTAFGTGDLEVGERVSMTVGPDSRNRSKFMAQTLVRDNGAAGDMDAINRPARLGELSPFADGRSIDAEDWQTGMVADWIEEKGYGFVELGDGRRIYVHHTSFGGGSLMAGLELEIIPARDTLHPGKWRAAQARGPAVIPKGSLEPPHKRARQGT</sequence>
<feature type="domain" description="Cold-shock" evidence="3">
    <location>
        <begin position="213"/>
        <end position="276"/>
    </location>
</feature>
<evidence type="ECO:0000313" key="5">
    <source>
        <dbReference type="Proteomes" id="UP001189429"/>
    </source>
</evidence>
<dbReference type="SMART" id="SM00357">
    <property type="entry name" value="CSP"/>
    <property type="match status" value="3"/>
</dbReference>
<evidence type="ECO:0000256" key="1">
    <source>
        <dbReference type="ARBA" id="ARBA00022553"/>
    </source>
</evidence>
<accession>A0ABN9PT86</accession>
<dbReference type="PANTHER" id="PTHR12962">
    <property type="entry name" value="CALCIUM-REGULATED HEAT STABLE PROTEIN CRHSP-24-RELATED"/>
    <property type="match status" value="1"/>
</dbReference>
<dbReference type="Proteomes" id="UP001189429">
    <property type="component" value="Unassembled WGS sequence"/>
</dbReference>
<dbReference type="InterPro" id="IPR052069">
    <property type="entry name" value="Ca-reg_mRNA-binding_domain"/>
</dbReference>
<feature type="domain" description="Cold-shock" evidence="3">
    <location>
        <begin position="32"/>
        <end position="97"/>
    </location>
</feature>
<protein>
    <recommendedName>
        <fullName evidence="3">Cold-shock domain-containing protein</fullName>
    </recommendedName>
</protein>
<evidence type="ECO:0000259" key="3">
    <source>
        <dbReference type="SMART" id="SM00357"/>
    </source>
</evidence>
<dbReference type="PANTHER" id="PTHR12962:SF1">
    <property type="entry name" value="COLD SHOCK DOMAIN-CONTAINING PROTEIN CG9705"/>
    <property type="match status" value="1"/>
</dbReference>
<proteinExistence type="predicted"/>
<feature type="region of interest" description="Disordered" evidence="2">
    <location>
        <begin position="272"/>
        <end position="295"/>
    </location>
</feature>
<dbReference type="Gene3D" id="2.40.50.140">
    <property type="entry name" value="Nucleic acid-binding proteins"/>
    <property type="match status" value="3"/>
</dbReference>
<feature type="domain" description="Cold-shock" evidence="3">
    <location>
        <begin position="113"/>
        <end position="176"/>
    </location>
</feature>
<evidence type="ECO:0000313" key="4">
    <source>
        <dbReference type="EMBL" id="CAK0796402.1"/>
    </source>
</evidence>
<dbReference type="Pfam" id="PF00313">
    <property type="entry name" value="CSD"/>
    <property type="match status" value="1"/>
</dbReference>
<comment type="caution">
    <text evidence="4">The sequence shown here is derived from an EMBL/GenBank/DDBJ whole genome shotgun (WGS) entry which is preliminary data.</text>
</comment>
<dbReference type="EMBL" id="CAUYUJ010001539">
    <property type="protein sequence ID" value="CAK0796402.1"/>
    <property type="molecule type" value="Genomic_DNA"/>
</dbReference>
<name>A0ABN9PT86_9DINO</name>
<dbReference type="InterPro" id="IPR011129">
    <property type="entry name" value="CSD"/>
</dbReference>
<evidence type="ECO:0000256" key="2">
    <source>
        <dbReference type="SAM" id="MobiDB-lite"/>
    </source>
</evidence>
<keyword evidence="1" id="KW-0597">Phosphoprotein</keyword>
<gene>
    <name evidence="4" type="ORF">PCOR1329_LOCUS5792</name>
</gene>
<dbReference type="SUPFAM" id="SSF50249">
    <property type="entry name" value="Nucleic acid-binding proteins"/>
    <property type="match status" value="3"/>
</dbReference>
<dbReference type="InterPro" id="IPR002059">
    <property type="entry name" value="CSP_DNA-bd"/>
</dbReference>